<keyword evidence="7" id="KW-0539">Nucleus</keyword>
<feature type="region of interest" description="Disordered" evidence="8">
    <location>
        <begin position="272"/>
        <end position="328"/>
    </location>
</feature>
<dbReference type="AlphaFoldDB" id="A0A9W7ZPQ9"/>
<evidence type="ECO:0000256" key="1">
    <source>
        <dbReference type="ARBA" id="ARBA00004123"/>
    </source>
</evidence>
<dbReference type="GO" id="GO:0005634">
    <property type="term" value="C:nucleus"/>
    <property type="evidence" value="ECO:0007669"/>
    <property type="project" value="UniProtKB-SubCell"/>
</dbReference>
<keyword evidence="6" id="KW-0804">Transcription</keyword>
<evidence type="ECO:0000256" key="8">
    <source>
        <dbReference type="SAM" id="MobiDB-lite"/>
    </source>
</evidence>
<dbReference type="PANTHER" id="PTHR31313:SF81">
    <property type="entry name" value="TY1 ENHANCER ACTIVATOR"/>
    <property type="match status" value="1"/>
</dbReference>
<feature type="compositionally biased region" description="Pro residues" evidence="8">
    <location>
        <begin position="122"/>
        <end position="131"/>
    </location>
</feature>
<dbReference type="InterPro" id="IPR036864">
    <property type="entry name" value="Zn2-C6_fun-type_DNA-bd_sf"/>
</dbReference>
<evidence type="ECO:0000256" key="6">
    <source>
        <dbReference type="ARBA" id="ARBA00023163"/>
    </source>
</evidence>
<dbReference type="PANTHER" id="PTHR31313">
    <property type="entry name" value="TY1 ENHANCER ACTIVATOR"/>
    <property type="match status" value="1"/>
</dbReference>
<feature type="region of interest" description="Disordered" evidence="8">
    <location>
        <begin position="85"/>
        <end position="160"/>
    </location>
</feature>
<accession>A0A9W7ZPQ9</accession>
<evidence type="ECO:0000256" key="5">
    <source>
        <dbReference type="ARBA" id="ARBA00023125"/>
    </source>
</evidence>
<feature type="domain" description="Zn(2)-C6 fungal-type" evidence="9">
    <location>
        <begin position="26"/>
        <end position="56"/>
    </location>
</feature>
<keyword evidence="5" id="KW-0238">DNA-binding</keyword>
<dbReference type="GO" id="GO:0008270">
    <property type="term" value="F:zinc ion binding"/>
    <property type="evidence" value="ECO:0007669"/>
    <property type="project" value="InterPro"/>
</dbReference>
<dbReference type="SUPFAM" id="SSF57701">
    <property type="entry name" value="Zn2/Cys6 DNA-binding domain"/>
    <property type="match status" value="1"/>
</dbReference>
<proteinExistence type="predicted"/>
<dbReference type="Pfam" id="PF00172">
    <property type="entry name" value="Zn_clus"/>
    <property type="match status" value="1"/>
</dbReference>
<comment type="caution">
    <text evidence="10">The sequence shown here is derived from an EMBL/GenBank/DDBJ whole genome shotgun (WGS) entry which is preliminary data.</text>
</comment>
<dbReference type="GO" id="GO:0006351">
    <property type="term" value="P:DNA-templated transcription"/>
    <property type="evidence" value="ECO:0007669"/>
    <property type="project" value="InterPro"/>
</dbReference>
<dbReference type="PROSITE" id="PS00463">
    <property type="entry name" value="ZN2_CY6_FUNGAL_1"/>
    <property type="match status" value="1"/>
</dbReference>
<dbReference type="InterPro" id="IPR007219">
    <property type="entry name" value="XnlR_reg_dom"/>
</dbReference>
<keyword evidence="2" id="KW-0479">Metal-binding</keyword>
<dbReference type="CDD" id="cd00067">
    <property type="entry name" value="GAL4"/>
    <property type="match status" value="1"/>
</dbReference>
<feature type="compositionally biased region" description="Polar residues" evidence="8">
    <location>
        <begin position="211"/>
        <end position="229"/>
    </location>
</feature>
<feature type="compositionally biased region" description="Low complexity" evidence="8">
    <location>
        <begin position="132"/>
        <end position="148"/>
    </location>
</feature>
<evidence type="ECO:0000313" key="11">
    <source>
        <dbReference type="Proteomes" id="UP001150569"/>
    </source>
</evidence>
<sequence length="738" mass="82092">MMEDYGGSAPDLPLFPDQLPKRRTYACHNCRKRKIKCDMTRPNCNNCVRRHAKCFFAPQPTPKASKKSYIRSLEDRLEKMELLLDPSQPRDGTGNASPAATATPLYPSPQQIHQYNPRSPSNYPPGVPPYPSVEYGGSSGSPGDVVPSTPTSYPVLPTPSAGANVPPRLSIHLPPLAPPGSAPVARNALPSLAMLSAQLPDPDRPPLPPVSSASLTAFTPPSPAPTQSDCKIAPILSGSRSPPTWTLSHRLAPPVSDHPLISPNSAPCVSPPAAIHSLSTSSSAGASSPYDTRSDHHLTPPLDRNVLREPSPRLPPTPIGPPSKSSTMQTSLEINHQMIVDYFDYFHPHIPFIHKATFLRDLHCGQVYPPILYAMYSIAARVSKRPGVVIEGAGNAALRYQERARTILQDDYLCPTVDVITALVLSTLTEIMCGDQYRAVQYHTLTVNMARSLQFHLVDCLPTIPVLENATNPAILRERIRRLWWLSVYLDTFAAKYTHSRPQLDDSDLRLRLSCPSVLWDAPVFTGDPPTATEMAIYDGFRYHLELVTLVRQLLLFTSDVRDGHYAGQQDHLMRNYNSLRGRTDAWRARHDADLSASPTALTSIDRVWYISNQIYLFSNRADMHYELYRRPVGTDVTQDFHEFAWDRVAEVTEDTALLLRQNPDISPVQLVGYGPIDIAAIAQVYQRTIRHAPRPIKTDRAQYHLSIISNFLRECSFYWNFSQMEQAITEIGELSGS</sequence>
<dbReference type="SMART" id="SM00066">
    <property type="entry name" value="GAL4"/>
    <property type="match status" value="1"/>
</dbReference>
<evidence type="ECO:0000256" key="7">
    <source>
        <dbReference type="ARBA" id="ARBA00023242"/>
    </source>
</evidence>
<reference evidence="10" key="1">
    <citation type="submission" date="2022-07" db="EMBL/GenBank/DDBJ databases">
        <title>Phylogenomic reconstructions and comparative analyses of Kickxellomycotina fungi.</title>
        <authorList>
            <person name="Reynolds N.K."/>
            <person name="Stajich J.E."/>
            <person name="Barry K."/>
            <person name="Grigoriev I.V."/>
            <person name="Crous P."/>
            <person name="Smith M.E."/>
        </authorList>
    </citation>
    <scope>NUCLEOTIDE SEQUENCE</scope>
    <source>
        <strain evidence="10">RSA 861</strain>
    </source>
</reference>
<feature type="region of interest" description="Disordered" evidence="8">
    <location>
        <begin position="197"/>
        <end position="250"/>
    </location>
</feature>
<dbReference type="InterPro" id="IPR051615">
    <property type="entry name" value="Transcr_Regulatory_Elem"/>
</dbReference>
<dbReference type="Proteomes" id="UP001150569">
    <property type="component" value="Unassembled WGS sequence"/>
</dbReference>
<comment type="subcellular location">
    <subcellularLocation>
        <location evidence="1">Nucleus</location>
    </subcellularLocation>
</comment>
<dbReference type="OrthoDB" id="2123952at2759"/>
<dbReference type="GO" id="GO:0003677">
    <property type="term" value="F:DNA binding"/>
    <property type="evidence" value="ECO:0007669"/>
    <property type="project" value="UniProtKB-KW"/>
</dbReference>
<feature type="compositionally biased region" description="Low complexity" evidence="8">
    <location>
        <begin position="273"/>
        <end position="288"/>
    </location>
</feature>
<evidence type="ECO:0000256" key="3">
    <source>
        <dbReference type="ARBA" id="ARBA00022833"/>
    </source>
</evidence>
<keyword evidence="4" id="KW-0805">Transcription regulation</keyword>
<dbReference type="Gene3D" id="4.10.240.10">
    <property type="entry name" value="Zn(2)-C6 fungal-type DNA-binding domain"/>
    <property type="match status" value="1"/>
</dbReference>
<dbReference type="PROSITE" id="PS50048">
    <property type="entry name" value="ZN2_CY6_FUNGAL_2"/>
    <property type="match status" value="1"/>
</dbReference>
<protein>
    <recommendedName>
        <fullName evidence="9">Zn(2)-C6 fungal-type domain-containing protein</fullName>
    </recommendedName>
</protein>
<dbReference type="CDD" id="cd12148">
    <property type="entry name" value="fungal_TF_MHR"/>
    <property type="match status" value="1"/>
</dbReference>
<feature type="compositionally biased region" description="Pro residues" evidence="8">
    <location>
        <begin position="312"/>
        <end position="321"/>
    </location>
</feature>
<dbReference type="InterPro" id="IPR001138">
    <property type="entry name" value="Zn2Cys6_DnaBD"/>
</dbReference>
<keyword evidence="3" id="KW-0862">Zinc</keyword>
<gene>
    <name evidence="10" type="ORF">IWQ60_011837</name>
</gene>
<dbReference type="EMBL" id="JANBPT010001463">
    <property type="protein sequence ID" value="KAJ1907552.1"/>
    <property type="molecule type" value="Genomic_DNA"/>
</dbReference>
<dbReference type="Pfam" id="PF04082">
    <property type="entry name" value="Fungal_trans"/>
    <property type="match status" value="1"/>
</dbReference>
<feature type="compositionally biased region" description="Polar residues" evidence="8">
    <location>
        <begin position="238"/>
        <end position="247"/>
    </location>
</feature>
<evidence type="ECO:0000313" key="10">
    <source>
        <dbReference type="EMBL" id="KAJ1907552.1"/>
    </source>
</evidence>
<dbReference type="GO" id="GO:0000981">
    <property type="term" value="F:DNA-binding transcription factor activity, RNA polymerase II-specific"/>
    <property type="evidence" value="ECO:0007669"/>
    <property type="project" value="InterPro"/>
</dbReference>
<evidence type="ECO:0000259" key="9">
    <source>
        <dbReference type="PROSITE" id="PS50048"/>
    </source>
</evidence>
<evidence type="ECO:0000256" key="4">
    <source>
        <dbReference type="ARBA" id="ARBA00023015"/>
    </source>
</evidence>
<evidence type="ECO:0000256" key="2">
    <source>
        <dbReference type="ARBA" id="ARBA00022723"/>
    </source>
</evidence>
<keyword evidence="11" id="KW-1185">Reference proteome</keyword>
<organism evidence="10 11">
    <name type="scientific">Tieghemiomyces parasiticus</name>
    <dbReference type="NCBI Taxonomy" id="78921"/>
    <lineage>
        <taxon>Eukaryota</taxon>
        <taxon>Fungi</taxon>
        <taxon>Fungi incertae sedis</taxon>
        <taxon>Zoopagomycota</taxon>
        <taxon>Kickxellomycotina</taxon>
        <taxon>Dimargaritomycetes</taxon>
        <taxon>Dimargaritales</taxon>
        <taxon>Dimargaritaceae</taxon>
        <taxon>Tieghemiomyces</taxon>
    </lineage>
</organism>
<name>A0A9W7ZPQ9_9FUNG</name>